<accession>A0A067KFQ6</accession>
<evidence type="ECO:0000313" key="1">
    <source>
        <dbReference type="EMBL" id="KDP33813.1"/>
    </source>
</evidence>
<dbReference type="AlphaFoldDB" id="A0A067KFQ6"/>
<dbReference type="OrthoDB" id="1922121at2759"/>
<dbReference type="Proteomes" id="UP000027138">
    <property type="component" value="Unassembled WGS sequence"/>
</dbReference>
<evidence type="ECO:0008006" key="3">
    <source>
        <dbReference type="Google" id="ProtNLM"/>
    </source>
</evidence>
<proteinExistence type="predicted"/>
<reference evidence="1 2" key="1">
    <citation type="journal article" date="2014" name="PLoS ONE">
        <title>Global Analysis of Gene Expression Profiles in Physic Nut (Jatropha curcas L.) Seedlings Exposed to Salt Stress.</title>
        <authorList>
            <person name="Zhang L."/>
            <person name="Zhang C."/>
            <person name="Wu P."/>
            <person name="Chen Y."/>
            <person name="Li M."/>
            <person name="Jiang H."/>
            <person name="Wu G."/>
        </authorList>
    </citation>
    <scope>NUCLEOTIDE SEQUENCE [LARGE SCALE GENOMIC DNA]</scope>
    <source>
        <strain evidence="2">cv. GZQX0401</strain>
        <tissue evidence="1">Young leaves</tissue>
    </source>
</reference>
<dbReference type="STRING" id="180498.A0A067KFQ6"/>
<dbReference type="PANTHER" id="PTHR35133:SF1">
    <property type="entry name" value="PROTEIN EFFECTOR OF TRANSCRIPTION 2-RELATED"/>
    <property type="match status" value="1"/>
</dbReference>
<organism evidence="1 2">
    <name type="scientific">Jatropha curcas</name>
    <name type="common">Barbados nut</name>
    <dbReference type="NCBI Taxonomy" id="180498"/>
    <lineage>
        <taxon>Eukaryota</taxon>
        <taxon>Viridiplantae</taxon>
        <taxon>Streptophyta</taxon>
        <taxon>Embryophyta</taxon>
        <taxon>Tracheophyta</taxon>
        <taxon>Spermatophyta</taxon>
        <taxon>Magnoliopsida</taxon>
        <taxon>eudicotyledons</taxon>
        <taxon>Gunneridae</taxon>
        <taxon>Pentapetalae</taxon>
        <taxon>rosids</taxon>
        <taxon>fabids</taxon>
        <taxon>Malpighiales</taxon>
        <taxon>Euphorbiaceae</taxon>
        <taxon>Crotonoideae</taxon>
        <taxon>Jatropheae</taxon>
        <taxon>Jatropha</taxon>
    </lineage>
</organism>
<dbReference type="GO" id="GO:0003677">
    <property type="term" value="F:DNA binding"/>
    <property type="evidence" value="ECO:0007669"/>
    <property type="project" value="InterPro"/>
</dbReference>
<dbReference type="PANTHER" id="PTHR35133">
    <property type="entry name" value="PROTEIN EFFECTOR OF TRANSCRIPTION 2-RELATED"/>
    <property type="match status" value="1"/>
</dbReference>
<dbReference type="EMBL" id="KK914539">
    <property type="protein sequence ID" value="KDP33813.1"/>
    <property type="molecule type" value="Genomic_DNA"/>
</dbReference>
<name>A0A067KFQ6_JATCU</name>
<gene>
    <name evidence="1" type="ORF">JCGZ_07384</name>
</gene>
<dbReference type="InterPro" id="IPR038909">
    <property type="entry name" value="Effector_transcript"/>
</dbReference>
<protein>
    <recommendedName>
        <fullName evidence="3">GIY-YIG domain-containing protein</fullName>
    </recommendedName>
</protein>
<sequence length="516" mass="57265">MGAGHDSAAVPAVSRLKREDYKRTKHDSQFSKWQVLIGPSDWEDYSQGKEGAARYRVHNLPSSSGPGLYELGIAISRGTESRIGRDVSKLDPNDIVVVYLGQADSVRSRLQHYGRSGAHLGNNCANRYWNDSKCEPPQKGSGLFEEIFERGHSIVFRWASIKDKRSAEKTEALLLDTFDYAWNKGSNGARRPDDIIQKLSKIASSNSTFSSIAKRILFLSPGRVGIRIEANKPLSPEKCTIHEEENGKIFLKGIFKFSRSQSRLVSEKCGIDEDFIPRCGFIMNGGIPCRRPPVKGRKRCEEHKGMRIYGSSSSKSIAEGNSHNFPDVHLNSSTHDDQDHTIECGVNLGDGNFCRRQPVSGRKRCEEHKGMRVKRSVSKPIAEEKCHIPSITLVRSSSGGQTNCNASSEIDSGHRLQFQSSNGSSVDEFLSTTCGATLGNGSVCRRQPVRGNKKCWQHKGRRDGCSLSDTAASFSGFDTFTCGVSLQDGFICMRQPVRGRKRCEQHKGMRVSTSFY</sequence>
<evidence type="ECO:0000313" key="2">
    <source>
        <dbReference type="Proteomes" id="UP000027138"/>
    </source>
</evidence>
<dbReference type="GO" id="GO:0006355">
    <property type="term" value="P:regulation of DNA-templated transcription"/>
    <property type="evidence" value="ECO:0007669"/>
    <property type="project" value="InterPro"/>
</dbReference>
<keyword evidence="2" id="KW-1185">Reference proteome</keyword>
<dbReference type="Pfam" id="PF19239">
    <property type="entry name" value="GIY_YIG_domain"/>
    <property type="match status" value="1"/>
</dbReference>